<reference evidence="1 2" key="1">
    <citation type="submission" date="2014-03" db="EMBL/GenBank/DDBJ databases">
        <authorList>
            <person name="Bragg J."/>
            <person name="Dehn A."/>
            <person name="Hefner M."/>
            <person name="McHugh D."/>
            <person name="Petersen P."/>
            <person name="Zeba F."/>
            <person name="Zegers G.P."/>
            <person name="Page S.T."/>
            <person name="Bradley K.W."/>
            <person name="Clarke D.Q."/>
            <person name="Lewis M.F."/>
            <person name="Barker L.P."/>
            <person name="Bailey C."/>
            <person name="Asai D.J."/>
            <person name="Garber M.L."/>
            <person name="Bowman C.A."/>
            <person name="Russell D.A."/>
            <person name="Pope W.H."/>
            <person name="Jacobs-Sera D."/>
            <person name="Hendrix R.W."/>
            <person name="Hatfull G.F."/>
        </authorList>
    </citation>
    <scope>NUCLEOTIDE SEQUENCE [LARGE SCALE GENOMIC DNA]</scope>
</reference>
<dbReference type="EMBL" id="KJ538721">
    <property type="protein sequence ID" value="AHY84102.1"/>
    <property type="molecule type" value="Genomic_DNA"/>
</dbReference>
<dbReference type="Proteomes" id="UP000024435">
    <property type="component" value="Segment"/>
</dbReference>
<evidence type="ECO:0000313" key="1">
    <source>
        <dbReference type="EMBL" id="AHY84102.1"/>
    </source>
</evidence>
<name>A0A023ZWS5_9CAUD</name>
<organism evidence="1 2">
    <name type="scientific">Mycobacterium phage MosMoris</name>
    <dbReference type="NCBI Taxonomy" id="1471542"/>
    <lineage>
        <taxon>Viruses</taxon>
        <taxon>Duplodnaviria</taxon>
        <taxon>Heunggongvirae</taxon>
        <taxon>Uroviricota</taxon>
        <taxon>Caudoviricetes</taxon>
        <taxon>Marvinvirus</taxon>
        <taxon>Marvinvirus mosmoris</taxon>
    </lineage>
</organism>
<proteinExistence type="predicted"/>
<sequence>MFFEKCECGESLPPRRCPHCGRETACIMPFADPENHAHMKPEDAAICLYCSGMSIATKSGLRVCSDEEFIELILNPDMQKAIAAVAALRERGCIE</sequence>
<evidence type="ECO:0000313" key="2">
    <source>
        <dbReference type="Proteomes" id="UP000024435"/>
    </source>
</evidence>
<protein>
    <submittedName>
        <fullName evidence="1">Uncharacterized protein</fullName>
    </submittedName>
</protein>
<accession>A0A023ZWS5</accession>
<gene>
    <name evidence="1" type="primary">28</name>
    <name evidence="1" type="ORF">PBI_MOSMORIS_28</name>
</gene>
<keyword evidence="2" id="KW-1185">Reference proteome</keyword>
<dbReference type="GeneID" id="19487466"/>
<dbReference type="RefSeq" id="YP_009031538.1">
    <property type="nucleotide sequence ID" value="NC_024138.1"/>
</dbReference>
<dbReference type="KEGG" id="vg:19487466"/>